<sequence length="189" mass="21730">MTRNYILFINFLKAVITPAGAVLMHVIFNGFHYVITYLFSPLSMLMMFILLNFFIISASIEFQNSKYDYEPSELDDICVIPYFLSYVLQALLDDPANCLDTFSDEECLMSYKFVEVSLICVYYFGISNILDFVRIWKANTLVITYNDDVVGYITYDGGNWKHVMIDEVEFEVGKTGDEDNDDDDGQGFG</sequence>
<keyword evidence="1" id="KW-0812">Transmembrane</keyword>
<dbReference type="EMBL" id="GL379804">
    <property type="protein sequence ID" value="EGT39088.1"/>
    <property type="molecule type" value="Genomic_DNA"/>
</dbReference>
<evidence type="ECO:0000256" key="1">
    <source>
        <dbReference type="SAM" id="Phobius"/>
    </source>
</evidence>
<proteinExistence type="predicted"/>
<evidence type="ECO:0000313" key="3">
    <source>
        <dbReference type="Proteomes" id="UP000008068"/>
    </source>
</evidence>
<gene>
    <name evidence="2" type="ORF">CAEBREN_19828</name>
</gene>
<evidence type="ECO:0000313" key="2">
    <source>
        <dbReference type="EMBL" id="EGT39088.1"/>
    </source>
</evidence>
<protein>
    <submittedName>
        <fullName evidence="2">Uncharacterized protein</fullName>
    </submittedName>
</protein>
<dbReference type="AlphaFoldDB" id="G0MNT3"/>
<organism evidence="3">
    <name type="scientific">Caenorhabditis brenneri</name>
    <name type="common">Nematode worm</name>
    <dbReference type="NCBI Taxonomy" id="135651"/>
    <lineage>
        <taxon>Eukaryota</taxon>
        <taxon>Metazoa</taxon>
        <taxon>Ecdysozoa</taxon>
        <taxon>Nematoda</taxon>
        <taxon>Chromadorea</taxon>
        <taxon>Rhabditida</taxon>
        <taxon>Rhabditina</taxon>
        <taxon>Rhabditomorpha</taxon>
        <taxon>Rhabditoidea</taxon>
        <taxon>Rhabditidae</taxon>
        <taxon>Peloderinae</taxon>
        <taxon>Caenorhabditis</taxon>
    </lineage>
</organism>
<name>G0MNT3_CAEBE</name>
<reference evidence="3" key="1">
    <citation type="submission" date="2011-07" db="EMBL/GenBank/DDBJ databases">
        <authorList>
            <consortium name="Caenorhabditis brenneri Sequencing and Analysis Consortium"/>
            <person name="Wilson R.K."/>
        </authorList>
    </citation>
    <scope>NUCLEOTIDE SEQUENCE [LARGE SCALE GENOMIC DNA]</scope>
    <source>
        <strain evidence="3">PB2801</strain>
    </source>
</reference>
<dbReference type="HOGENOM" id="CLU_1435613_0_0_1"/>
<keyword evidence="1" id="KW-1133">Transmembrane helix</keyword>
<dbReference type="Proteomes" id="UP000008068">
    <property type="component" value="Unassembled WGS sequence"/>
</dbReference>
<feature type="transmembrane region" description="Helical" evidence="1">
    <location>
        <begin position="34"/>
        <end position="56"/>
    </location>
</feature>
<accession>G0MNT3</accession>
<dbReference type="InParanoid" id="G0MNT3"/>
<keyword evidence="1" id="KW-0472">Membrane</keyword>
<keyword evidence="3" id="KW-1185">Reference proteome</keyword>
<feature type="transmembrane region" description="Helical" evidence="1">
    <location>
        <begin position="7"/>
        <end position="28"/>
    </location>
</feature>